<proteinExistence type="predicted"/>
<dbReference type="KEGG" id="ned:HUN01_10545"/>
<reference evidence="2" key="1">
    <citation type="submission" date="2020-06" db="EMBL/GenBank/DDBJ databases">
        <title>Nostoc edaphicum CCNP1411 genome.</title>
        <authorList>
            <person name="Fidor A."/>
            <person name="Grabski M."/>
            <person name="Gawor J."/>
            <person name="Gromadka R."/>
            <person name="Wegrzyn G."/>
            <person name="Mazur-Marzec H."/>
        </authorList>
    </citation>
    <scope>NUCLEOTIDE SEQUENCE [LARGE SCALE GENOMIC DNA]</scope>
    <source>
        <strain evidence="2">CCNP1411</strain>
    </source>
</reference>
<protein>
    <submittedName>
        <fullName evidence="1">Nif11-like leader peptide family natural product</fullName>
    </submittedName>
</protein>
<evidence type="ECO:0000313" key="2">
    <source>
        <dbReference type="Proteomes" id="UP000514713"/>
    </source>
</evidence>
<dbReference type="Proteomes" id="UP000514713">
    <property type="component" value="Chromosome"/>
</dbReference>
<organism evidence="1 2">
    <name type="scientific">Nostoc edaphicum CCNP1411</name>
    <dbReference type="NCBI Taxonomy" id="1472755"/>
    <lineage>
        <taxon>Bacteria</taxon>
        <taxon>Bacillati</taxon>
        <taxon>Cyanobacteriota</taxon>
        <taxon>Cyanophyceae</taxon>
        <taxon>Nostocales</taxon>
        <taxon>Nostocaceae</taxon>
        <taxon>Nostoc</taxon>
    </lineage>
</organism>
<keyword evidence="2" id="KW-1185">Reference proteome</keyword>
<sequence>MLSQIQSLLQNSQLRENIQAAVTQTEAIKLLLIASAEKGYTFTAESVAQMLSELTFVDSNELSEEELLSVSGGAMADSAPKLCHTAGCGGGHCYLS</sequence>
<evidence type="ECO:0000313" key="1">
    <source>
        <dbReference type="EMBL" id="QMS88008.1"/>
    </source>
</evidence>
<accession>A0A7D7LBH3</accession>
<dbReference type="AlphaFoldDB" id="A0A7D7LBH3"/>
<gene>
    <name evidence="1" type="ORF">HUN01_10545</name>
</gene>
<dbReference type="EMBL" id="CP054698">
    <property type="protein sequence ID" value="QMS88008.1"/>
    <property type="molecule type" value="Genomic_DNA"/>
</dbReference>
<name>A0A7D7LBH3_9NOSO</name>
<dbReference type="RefSeq" id="WP_069069406.1">
    <property type="nucleotide sequence ID" value="NZ_CP054698.1"/>
</dbReference>